<protein>
    <submittedName>
        <fullName evidence="1">Uncharacterized protein</fullName>
    </submittedName>
</protein>
<reference evidence="1 2" key="1">
    <citation type="journal article" date="2013" name="Curr. Biol.">
        <title>The Genome of the Foraminiferan Reticulomyxa filosa.</title>
        <authorList>
            <person name="Glockner G."/>
            <person name="Hulsmann N."/>
            <person name="Schleicher M."/>
            <person name="Noegel A.A."/>
            <person name="Eichinger L."/>
            <person name="Gallinger C."/>
            <person name="Pawlowski J."/>
            <person name="Sierra R."/>
            <person name="Euteneuer U."/>
            <person name="Pillet L."/>
            <person name="Moustafa A."/>
            <person name="Platzer M."/>
            <person name="Groth M."/>
            <person name="Szafranski K."/>
            <person name="Schliwa M."/>
        </authorList>
    </citation>
    <scope>NUCLEOTIDE SEQUENCE [LARGE SCALE GENOMIC DNA]</scope>
</reference>
<dbReference type="EMBL" id="ASPP01003736">
    <property type="protein sequence ID" value="ETO33030.1"/>
    <property type="molecule type" value="Genomic_DNA"/>
</dbReference>
<comment type="caution">
    <text evidence="1">The sequence shown here is derived from an EMBL/GenBank/DDBJ whole genome shotgun (WGS) entry which is preliminary data.</text>
</comment>
<evidence type="ECO:0000313" key="1">
    <source>
        <dbReference type="EMBL" id="ETO33030.1"/>
    </source>
</evidence>
<evidence type="ECO:0000313" key="2">
    <source>
        <dbReference type="Proteomes" id="UP000023152"/>
    </source>
</evidence>
<gene>
    <name evidence="1" type="ORF">RFI_04078</name>
</gene>
<accession>X6P3B4</accession>
<dbReference type="AlphaFoldDB" id="X6P3B4"/>
<dbReference type="Proteomes" id="UP000023152">
    <property type="component" value="Unassembled WGS sequence"/>
</dbReference>
<name>X6P3B4_RETFI</name>
<sequence length="186" mass="22491">MFFFKHTLSQDHNKTDYVPLYYICYEKKKKLVADVADWLELLCVILNYFLLQKICEDCCHSSKKKKIHFNKKKSVNFLYHTNHTCQNTKIKKQKSCASLFWNIHNKKKTACETFNTHKKKKNHFQKDRQKDSFYYLIYFVSFCETLPMIKNYSFLCYERKSCKDVKNFSESAKIKRKIAICYFTLV</sequence>
<organism evidence="1 2">
    <name type="scientific">Reticulomyxa filosa</name>
    <dbReference type="NCBI Taxonomy" id="46433"/>
    <lineage>
        <taxon>Eukaryota</taxon>
        <taxon>Sar</taxon>
        <taxon>Rhizaria</taxon>
        <taxon>Retaria</taxon>
        <taxon>Foraminifera</taxon>
        <taxon>Monothalamids</taxon>
        <taxon>Reticulomyxidae</taxon>
        <taxon>Reticulomyxa</taxon>
    </lineage>
</organism>
<keyword evidence="2" id="KW-1185">Reference proteome</keyword>
<proteinExistence type="predicted"/>